<dbReference type="EMBL" id="JACSQL010000002">
    <property type="protein sequence ID" value="MBD7967655.1"/>
    <property type="molecule type" value="Genomic_DNA"/>
</dbReference>
<evidence type="ECO:0000256" key="1">
    <source>
        <dbReference type="ARBA" id="ARBA00000553"/>
    </source>
</evidence>
<evidence type="ECO:0000256" key="5">
    <source>
        <dbReference type="ARBA" id="ARBA00022679"/>
    </source>
</evidence>
<dbReference type="InterPro" id="IPR011324">
    <property type="entry name" value="Cytotoxic_necrot_fac-like_cat"/>
</dbReference>
<dbReference type="NCBIfam" id="TIGR00726">
    <property type="entry name" value="peptidoglycan editing factor PgeF"/>
    <property type="match status" value="1"/>
</dbReference>
<evidence type="ECO:0000256" key="6">
    <source>
        <dbReference type="ARBA" id="ARBA00022723"/>
    </source>
</evidence>
<sequence length="301" mass="33542">MEPFVFKKTASSGSPSLNHSAAGNPGLFEIEPWKSYEAGIGLKVGYTSRLGGVGKAPYSSLNCAFHVGDHPQDVIENRTRIAKEIGMKPESWTCGEQVHKNEVAIVTERDKGRGFLDRESAFQETDGLLTNVRGILLTSFYADCVPLYFFDPVKEVVGLAHAGWKGTVAGIAERMITRMEEYYGCERQDIRTAIGPSIGSCCYEVDDYVMNKVKVWYEVSEGNDKHKGLTYEACHKPVSGGKSMLDLKEVNRHIMIKAGILPEHIEITSWCTSCHPELFFSYRKENGITGRMASWIGLEER</sequence>
<dbReference type="CDD" id="cd16833">
    <property type="entry name" value="YfiH"/>
    <property type="match status" value="1"/>
</dbReference>
<dbReference type="InterPro" id="IPR003730">
    <property type="entry name" value="Cu_polyphenol_OxRdtase"/>
</dbReference>
<reference evidence="13 14" key="1">
    <citation type="submission" date="2020-08" db="EMBL/GenBank/DDBJ databases">
        <title>A Genomic Blueprint of the Chicken Gut Microbiome.</title>
        <authorList>
            <person name="Gilroy R."/>
            <person name="Ravi A."/>
            <person name="Getino M."/>
            <person name="Pursley I."/>
            <person name="Horton D.L."/>
            <person name="Alikhan N.-F."/>
            <person name="Baker D."/>
            <person name="Gharbi K."/>
            <person name="Hall N."/>
            <person name="Watson M."/>
            <person name="Adriaenssens E.M."/>
            <person name="Foster-Nyarko E."/>
            <person name="Jarju S."/>
            <person name="Secka A."/>
            <person name="Antonio M."/>
            <person name="Oren A."/>
            <person name="Chaudhuri R."/>
            <person name="La Ragione R.M."/>
            <person name="Hildebrand F."/>
            <person name="Pallen M.J."/>
        </authorList>
    </citation>
    <scope>NUCLEOTIDE SEQUENCE [LARGE SCALE GENOMIC DNA]</scope>
    <source>
        <strain evidence="13 14">Sa2BVA9</strain>
    </source>
</reference>
<comment type="caution">
    <text evidence="13">The sequence shown here is derived from an EMBL/GenBank/DDBJ whole genome shotgun (WGS) entry which is preliminary data.</text>
</comment>
<evidence type="ECO:0000256" key="12">
    <source>
        <dbReference type="RuleBase" id="RU361274"/>
    </source>
</evidence>
<evidence type="ECO:0000256" key="9">
    <source>
        <dbReference type="ARBA" id="ARBA00047989"/>
    </source>
</evidence>
<name>A0ABR8SVZ2_9BACL</name>
<dbReference type="PANTHER" id="PTHR30616:SF2">
    <property type="entry name" value="PURINE NUCLEOSIDE PHOSPHORYLASE LACC1"/>
    <property type="match status" value="1"/>
</dbReference>
<evidence type="ECO:0000256" key="11">
    <source>
        <dbReference type="ARBA" id="ARBA00049893"/>
    </source>
</evidence>
<proteinExistence type="inferred from homology"/>
<dbReference type="Pfam" id="PF02578">
    <property type="entry name" value="Cu-oxidase_4"/>
    <property type="match status" value="1"/>
</dbReference>
<gene>
    <name evidence="13" type="primary">pgeF</name>
    <name evidence="13" type="ORF">H9647_06240</name>
</gene>
<protein>
    <recommendedName>
        <fullName evidence="12">Purine nucleoside phosphorylase</fullName>
    </recommendedName>
</protein>
<evidence type="ECO:0000313" key="14">
    <source>
        <dbReference type="Proteomes" id="UP000608071"/>
    </source>
</evidence>
<keyword evidence="8" id="KW-0862">Zinc</keyword>
<comment type="function">
    <text evidence="3">Purine nucleoside enzyme that catalyzes the phosphorolysis of adenosine and inosine nucleosides, yielding D-ribose 1-phosphate and the respective free bases, adenine and hypoxanthine. Also catalyzes the phosphorolysis of S-methyl-5'-thioadenosine into adenine and S-methyl-5-thio-alpha-D-ribose 1-phosphate. Also has adenosine deaminase activity.</text>
</comment>
<evidence type="ECO:0000256" key="4">
    <source>
        <dbReference type="ARBA" id="ARBA00007353"/>
    </source>
</evidence>
<keyword evidence="5" id="KW-0808">Transferase</keyword>
<evidence type="ECO:0000256" key="10">
    <source>
        <dbReference type="ARBA" id="ARBA00048968"/>
    </source>
</evidence>
<evidence type="ECO:0000256" key="3">
    <source>
        <dbReference type="ARBA" id="ARBA00003215"/>
    </source>
</evidence>
<comment type="catalytic activity">
    <reaction evidence="10">
        <text>adenosine + phosphate = alpha-D-ribose 1-phosphate + adenine</text>
        <dbReference type="Rhea" id="RHEA:27642"/>
        <dbReference type="ChEBI" id="CHEBI:16335"/>
        <dbReference type="ChEBI" id="CHEBI:16708"/>
        <dbReference type="ChEBI" id="CHEBI:43474"/>
        <dbReference type="ChEBI" id="CHEBI:57720"/>
        <dbReference type="EC" id="2.4.2.1"/>
    </reaction>
    <physiologicalReaction direction="left-to-right" evidence="10">
        <dbReference type="Rhea" id="RHEA:27643"/>
    </physiologicalReaction>
</comment>
<evidence type="ECO:0000256" key="7">
    <source>
        <dbReference type="ARBA" id="ARBA00022801"/>
    </source>
</evidence>
<keyword evidence="6" id="KW-0479">Metal-binding</keyword>
<comment type="cofactor">
    <cofactor evidence="2">
        <name>Zn(2+)</name>
        <dbReference type="ChEBI" id="CHEBI:29105"/>
    </cofactor>
</comment>
<dbReference type="SUPFAM" id="SSF64438">
    <property type="entry name" value="CNF1/YfiH-like putative cysteine hydrolases"/>
    <property type="match status" value="1"/>
</dbReference>
<comment type="catalytic activity">
    <reaction evidence="9">
        <text>adenosine + H2O + H(+) = inosine + NH4(+)</text>
        <dbReference type="Rhea" id="RHEA:24408"/>
        <dbReference type="ChEBI" id="CHEBI:15377"/>
        <dbReference type="ChEBI" id="CHEBI:15378"/>
        <dbReference type="ChEBI" id="CHEBI:16335"/>
        <dbReference type="ChEBI" id="CHEBI:17596"/>
        <dbReference type="ChEBI" id="CHEBI:28938"/>
        <dbReference type="EC" id="3.5.4.4"/>
    </reaction>
    <physiologicalReaction direction="left-to-right" evidence="9">
        <dbReference type="Rhea" id="RHEA:24409"/>
    </physiologicalReaction>
</comment>
<dbReference type="PANTHER" id="PTHR30616">
    <property type="entry name" value="UNCHARACTERIZED PROTEIN YFIH"/>
    <property type="match status" value="1"/>
</dbReference>
<comment type="similarity">
    <text evidence="4 12">Belongs to the purine nucleoside phosphorylase YfiH/LACC1 family.</text>
</comment>
<dbReference type="Proteomes" id="UP000608071">
    <property type="component" value="Unassembled WGS sequence"/>
</dbReference>
<dbReference type="Gene3D" id="3.60.140.10">
    <property type="entry name" value="CNF1/YfiH-like putative cysteine hydrolases"/>
    <property type="match status" value="1"/>
</dbReference>
<keyword evidence="14" id="KW-1185">Reference proteome</keyword>
<dbReference type="RefSeq" id="WP_191798901.1">
    <property type="nucleotide sequence ID" value="NZ_JACSQL010000002.1"/>
</dbReference>
<organism evidence="13 14">
    <name type="scientific">Paenibacillus gallinarum</name>
    <dbReference type="NCBI Taxonomy" id="2762232"/>
    <lineage>
        <taxon>Bacteria</taxon>
        <taxon>Bacillati</taxon>
        <taxon>Bacillota</taxon>
        <taxon>Bacilli</taxon>
        <taxon>Bacillales</taxon>
        <taxon>Paenibacillaceae</taxon>
        <taxon>Paenibacillus</taxon>
    </lineage>
</organism>
<comment type="catalytic activity">
    <reaction evidence="1">
        <text>inosine + phosphate = alpha-D-ribose 1-phosphate + hypoxanthine</text>
        <dbReference type="Rhea" id="RHEA:27646"/>
        <dbReference type="ChEBI" id="CHEBI:17368"/>
        <dbReference type="ChEBI" id="CHEBI:17596"/>
        <dbReference type="ChEBI" id="CHEBI:43474"/>
        <dbReference type="ChEBI" id="CHEBI:57720"/>
        <dbReference type="EC" id="2.4.2.1"/>
    </reaction>
    <physiologicalReaction direction="left-to-right" evidence="1">
        <dbReference type="Rhea" id="RHEA:27647"/>
    </physiologicalReaction>
</comment>
<dbReference type="InterPro" id="IPR038371">
    <property type="entry name" value="Cu_polyphenol_OxRdtase_sf"/>
</dbReference>
<evidence type="ECO:0000313" key="13">
    <source>
        <dbReference type="EMBL" id="MBD7967655.1"/>
    </source>
</evidence>
<accession>A0ABR8SVZ2</accession>
<evidence type="ECO:0000256" key="2">
    <source>
        <dbReference type="ARBA" id="ARBA00001947"/>
    </source>
</evidence>
<comment type="catalytic activity">
    <reaction evidence="11">
        <text>S-methyl-5'-thioadenosine + phosphate = 5-(methylsulfanyl)-alpha-D-ribose 1-phosphate + adenine</text>
        <dbReference type="Rhea" id="RHEA:11852"/>
        <dbReference type="ChEBI" id="CHEBI:16708"/>
        <dbReference type="ChEBI" id="CHEBI:17509"/>
        <dbReference type="ChEBI" id="CHEBI:43474"/>
        <dbReference type="ChEBI" id="CHEBI:58533"/>
        <dbReference type="EC" id="2.4.2.28"/>
    </reaction>
    <physiologicalReaction direction="left-to-right" evidence="11">
        <dbReference type="Rhea" id="RHEA:11853"/>
    </physiologicalReaction>
</comment>
<keyword evidence="7" id="KW-0378">Hydrolase</keyword>
<evidence type="ECO:0000256" key="8">
    <source>
        <dbReference type="ARBA" id="ARBA00022833"/>
    </source>
</evidence>